<dbReference type="InterPro" id="IPR008979">
    <property type="entry name" value="Galactose-bd-like_sf"/>
</dbReference>
<evidence type="ECO:0000259" key="5">
    <source>
        <dbReference type="Pfam" id="PF13472"/>
    </source>
</evidence>
<evidence type="ECO:0000313" key="7">
    <source>
        <dbReference type="Proteomes" id="UP000315010"/>
    </source>
</evidence>
<dbReference type="InterPro" id="IPR036514">
    <property type="entry name" value="SGNH_hydro_sf"/>
</dbReference>
<dbReference type="CDD" id="cd01821">
    <property type="entry name" value="Rhamnogalacturan_acetylesterase_like"/>
    <property type="match status" value="2"/>
</dbReference>
<feature type="domain" description="SGNH hydrolase-type esterase" evidence="5">
    <location>
        <begin position="404"/>
        <end position="555"/>
    </location>
</feature>
<sequence length="650" mass="72343" precursor="true">MSRSASLFIVLGLSISGSLLAADNAEQIVLVGDSTVATHSGWGDSFGKMLKSDVKWVNLARGGRSSKSYRDEGWWKQVLDSKPTWVFIQFGHNDQPGKGPKRETDPQTTFRENLTRYANEARQAGAKPVLVTSLTRRLFDNDGKIDPERLEPVSIPKGFRLTDYAEATRAVAEELDVPLIDLNRLSVRHMNRLGPEAAKRFDPGSKTPEHPDKTHLNSYGAALTAQLVVGELCHVVPEFAPLLKTRLSWNFVFTDGDVQEGGIHVAPQTAYESEQGYGFVSSANTETPALFDVNLVEANYEVTMQFGHSDHSTSTTIKAEARRLMLENVETKAGEYMTRSFTVNVRRPPITPDRSTKLNSRETGPPMHLNWDDQLSFEFNGTKPGVVSMMIRPSHEAITVFIAGDSTVTDQRTEPYAGWGQMLPRFFGPSVAVSNHAESGLALRSFEYQLRLEKLLSMMKPDDYVFIQFGHNDQKDNRDGAGPFSTYKNKLSEFVDVIRAKRGIPVLVTSMERLRMDENGNQTPTLTDYAEAVRQVGKDQNVPVIDLNVMSLKFYAALGPKRSTKAFAFYPAGTLLGQEKELKDRTHHNSYGAYQLARCVVEGIQKHVPELAKHLAKDAERFDPAKPDDPLTFDLPSIPTLQLPKKPAGN</sequence>
<protein>
    <submittedName>
        <fullName evidence="6">Rhamnogalacturonan acetylesterase RhgT</fullName>
        <ecNumber evidence="6">3.1.1.-</ecNumber>
    </submittedName>
</protein>
<dbReference type="Proteomes" id="UP000315010">
    <property type="component" value="Unassembled WGS sequence"/>
</dbReference>
<dbReference type="EC" id="3.1.1.-" evidence="6"/>
<name>A0A5C5ZCY3_9BACT</name>
<evidence type="ECO:0000256" key="1">
    <source>
        <dbReference type="ARBA" id="ARBA00008668"/>
    </source>
</evidence>
<dbReference type="Gene3D" id="3.40.50.1110">
    <property type="entry name" value="SGNH hydrolase"/>
    <property type="match status" value="2"/>
</dbReference>
<keyword evidence="4" id="KW-0732">Signal</keyword>
<feature type="signal peptide" evidence="4">
    <location>
        <begin position="1"/>
        <end position="21"/>
    </location>
</feature>
<evidence type="ECO:0000313" key="6">
    <source>
        <dbReference type="EMBL" id="TWT84671.1"/>
    </source>
</evidence>
<reference evidence="6 7" key="1">
    <citation type="submission" date="2019-02" db="EMBL/GenBank/DDBJ databases">
        <title>Deep-cultivation of Planctomycetes and their phenomic and genomic characterization uncovers novel biology.</title>
        <authorList>
            <person name="Wiegand S."/>
            <person name="Jogler M."/>
            <person name="Boedeker C."/>
            <person name="Pinto D."/>
            <person name="Vollmers J."/>
            <person name="Rivas-Marin E."/>
            <person name="Kohn T."/>
            <person name="Peeters S.H."/>
            <person name="Heuer A."/>
            <person name="Rast P."/>
            <person name="Oberbeckmann S."/>
            <person name="Bunk B."/>
            <person name="Jeske O."/>
            <person name="Meyerdierks A."/>
            <person name="Storesund J.E."/>
            <person name="Kallscheuer N."/>
            <person name="Luecker S."/>
            <person name="Lage O.M."/>
            <person name="Pohl T."/>
            <person name="Merkel B.J."/>
            <person name="Hornburger P."/>
            <person name="Mueller R.-W."/>
            <person name="Bruemmer F."/>
            <person name="Labrenz M."/>
            <person name="Spormann A.M."/>
            <person name="Op Den Camp H."/>
            <person name="Overmann J."/>
            <person name="Amann R."/>
            <person name="Jetten M.S.M."/>
            <person name="Mascher T."/>
            <person name="Medema M.H."/>
            <person name="Devos D.P."/>
            <person name="Kaster A.-K."/>
            <person name="Ovreas L."/>
            <person name="Rohde M."/>
            <person name="Galperin M.Y."/>
            <person name="Jogler C."/>
        </authorList>
    </citation>
    <scope>NUCLEOTIDE SEQUENCE [LARGE SCALE GENOMIC DNA]</scope>
    <source>
        <strain evidence="6 7">CA13</strain>
    </source>
</reference>
<evidence type="ECO:0000256" key="3">
    <source>
        <dbReference type="SAM" id="MobiDB-lite"/>
    </source>
</evidence>
<organism evidence="6 7">
    <name type="scientific">Novipirellula herctigrandis</name>
    <dbReference type="NCBI Taxonomy" id="2527986"/>
    <lineage>
        <taxon>Bacteria</taxon>
        <taxon>Pseudomonadati</taxon>
        <taxon>Planctomycetota</taxon>
        <taxon>Planctomycetia</taxon>
        <taxon>Pirellulales</taxon>
        <taxon>Pirellulaceae</taxon>
        <taxon>Novipirellula</taxon>
    </lineage>
</organism>
<dbReference type="RefSeq" id="WP_419194953.1">
    <property type="nucleotide sequence ID" value="NZ_SJPJ01000001.1"/>
</dbReference>
<dbReference type="SUPFAM" id="SSF49785">
    <property type="entry name" value="Galactose-binding domain-like"/>
    <property type="match status" value="1"/>
</dbReference>
<feature type="domain" description="SGNH hydrolase-type esterase" evidence="5">
    <location>
        <begin position="31"/>
        <end position="222"/>
    </location>
</feature>
<proteinExistence type="inferred from homology"/>
<keyword evidence="7" id="KW-1185">Reference proteome</keyword>
<feature type="compositionally biased region" description="Basic and acidic residues" evidence="3">
    <location>
        <begin position="620"/>
        <end position="629"/>
    </location>
</feature>
<dbReference type="GO" id="GO:0016788">
    <property type="term" value="F:hydrolase activity, acting on ester bonds"/>
    <property type="evidence" value="ECO:0007669"/>
    <property type="project" value="UniProtKB-ARBA"/>
</dbReference>
<dbReference type="AlphaFoldDB" id="A0A5C5ZCY3"/>
<dbReference type="Gene3D" id="2.60.120.430">
    <property type="entry name" value="Galactose-binding lectin"/>
    <property type="match status" value="1"/>
</dbReference>
<dbReference type="PANTHER" id="PTHR43695:SF1">
    <property type="entry name" value="RHAMNOGALACTURONAN ACETYLESTERASE"/>
    <property type="match status" value="1"/>
</dbReference>
<comment type="caution">
    <text evidence="6">The sequence shown here is derived from an EMBL/GenBank/DDBJ whole genome shotgun (WGS) entry which is preliminary data.</text>
</comment>
<dbReference type="InterPro" id="IPR037459">
    <property type="entry name" value="RhgT-like"/>
</dbReference>
<dbReference type="SUPFAM" id="SSF52266">
    <property type="entry name" value="SGNH hydrolase"/>
    <property type="match status" value="2"/>
</dbReference>
<dbReference type="EMBL" id="SJPJ01000001">
    <property type="protein sequence ID" value="TWT84671.1"/>
    <property type="molecule type" value="Genomic_DNA"/>
</dbReference>
<feature type="region of interest" description="Disordered" evidence="3">
    <location>
        <begin position="346"/>
        <end position="365"/>
    </location>
</feature>
<dbReference type="PANTHER" id="PTHR43695">
    <property type="entry name" value="PUTATIVE (AFU_ORTHOLOGUE AFUA_2G17250)-RELATED"/>
    <property type="match status" value="1"/>
</dbReference>
<dbReference type="InterPro" id="IPR013830">
    <property type="entry name" value="SGNH_hydro"/>
</dbReference>
<keyword evidence="2 6" id="KW-0378">Hydrolase</keyword>
<evidence type="ECO:0000256" key="4">
    <source>
        <dbReference type="SAM" id="SignalP"/>
    </source>
</evidence>
<comment type="similarity">
    <text evidence="1">Belongs to the 'GDSL' lipolytic enzyme family.</text>
</comment>
<evidence type="ECO:0000256" key="2">
    <source>
        <dbReference type="ARBA" id="ARBA00022801"/>
    </source>
</evidence>
<dbReference type="Pfam" id="PF13472">
    <property type="entry name" value="Lipase_GDSL_2"/>
    <property type="match status" value="2"/>
</dbReference>
<feature type="region of interest" description="Disordered" evidence="3">
    <location>
        <begin position="620"/>
        <end position="650"/>
    </location>
</feature>
<gene>
    <name evidence="6" type="primary">rhgT</name>
    <name evidence="6" type="ORF">CA13_61510</name>
</gene>
<feature type="chain" id="PRO_5022671945" evidence="4">
    <location>
        <begin position="22"/>
        <end position="650"/>
    </location>
</feature>
<accession>A0A5C5ZCY3</accession>